<gene>
    <name evidence="1" type="ORF">FSCOSCO3_A022805</name>
</gene>
<dbReference type="Proteomes" id="UP001314229">
    <property type="component" value="Unassembled WGS sequence"/>
</dbReference>
<name>A0AAV1PD97_SCOSC</name>
<dbReference type="EMBL" id="CAWUFR010000116">
    <property type="protein sequence ID" value="CAK6968221.1"/>
    <property type="molecule type" value="Genomic_DNA"/>
</dbReference>
<comment type="caution">
    <text evidence="1">The sequence shown here is derived from an EMBL/GenBank/DDBJ whole genome shotgun (WGS) entry which is preliminary data.</text>
</comment>
<keyword evidence="2" id="KW-1185">Reference proteome</keyword>
<evidence type="ECO:0000313" key="2">
    <source>
        <dbReference type="Proteomes" id="UP001314229"/>
    </source>
</evidence>
<organism evidence="1 2">
    <name type="scientific">Scomber scombrus</name>
    <name type="common">Atlantic mackerel</name>
    <name type="synonym">Scomber vernalis</name>
    <dbReference type="NCBI Taxonomy" id="13677"/>
    <lineage>
        <taxon>Eukaryota</taxon>
        <taxon>Metazoa</taxon>
        <taxon>Chordata</taxon>
        <taxon>Craniata</taxon>
        <taxon>Vertebrata</taxon>
        <taxon>Euteleostomi</taxon>
        <taxon>Actinopterygii</taxon>
        <taxon>Neopterygii</taxon>
        <taxon>Teleostei</taxon>
        <taxon>Neoteleostei</taxon>
        <taxon>Acanthomorphata</taxon>
        <taxon>Pelagiaria</taxon>
        <taxon>Scombriformes</taxon>
        <taxon>Scombridae</taxon>
        <taxon>Scomber</taxon>
    </lineage>
</organism>
<proteinExistence type="predicted"/>
<accession>A0AAV1PD97</accession>
<protein>
    <submittedName>
        <fullName evidence="1">Unnamed protein product, partial</fullName>
    </submittedName>
</protein>
<reference evidence="1 2" key="1">
    <citation type="submission" date="2024-01" db="EMBL/GenBank/DDBJ databases">
        <authorList>
            <person name="Alioto T."/>
            <person name="Alioto T."/>
            <person name="Gomez Garrido J."/>
        </authorList>
    </citation>
    <scope>NUCLEOTIDE SEQUENCE [LARGE SCALE GENOMIC DNA]</scope>
</reference>
<evidence type="ECO:0000313" key="1">
    <source>
        <dbReference type="EMBL" id="CAK6968221.1"/>
    </source>
</evidence>
<sequence length="88" mass="9808">MSDSLLCSLRGGARALTPTPPSVTSASRVRLFPRYVRPRITVNFFNPALHTLSSDNSEVFPLNCSENYKWTYGHVPPSPPTHAWSIVH</sequence>
<dbReference type="AlphaFoldDB" id="A0AAV1PD97"/>